<gene>
    <name evidence="4" type="ORF">AJ80_03702</name>
</gene>
<comment type="caution">
    <text evidence="4">The sequence shown here is derived from an EMBL/GenBank/DDBJ whole genome shotgun (WGS) entry which is preliminary data.</text>
</comment>
<proteinExistence type="predicted"/>
<dbReference type="SMART" id="SM00248">
    <property type="entry name" value="ANK"/>
    <property type="match status" value="3"/>
</dbReference>
<evidence type="ECO:0000256" key="3">
    <source>
        <dbReference type="PROSITE-ProRule" id="PRU00023"/>
    </source>
</evidence>
<dbReference type="OrthoDB" id="3200163at2759"/>
<dbReference type="SUPFAM" id="SSF48403">
    <property type="entry name" value="Ankyrin repeat"/>
    <property type="match status" value="1"/>
</dbReference>
<reference evidence="4 5" key="1">
    <citation type="submission" date="2017-10" db="EMBL/GenBank/DDBJ databases">
        <title>Comparative genomics in systemic dimorphic fungi from Ajellomycetaceae.</title>
        <authorList>
            <person name="Munoz J.F."/>
            <person name="Mcewen J.G."/>
            <person name="Clay O.K."/>
            <person name="Cuomo C.A."/>
        </authorList>
    </citation>
    <scope>NUCLEOTIDE SEQUENCE [LARGE SCALE GENOMIC DNA]</scope>
    <source>
        <strain evidence="4 5">UAMH7299</strain>
    </source>
</reference>
<dbReference type="PANTHER" id="PTHR24189">
    <property type="entry name" value="MYOTROPHIN"/>
    <property type="match status" value="1"/>
</dbReference>
<dbReference type="EMBL" id="PDNA01000043">
    <property type="protein sequence ID" value="PGH20052.1"/>
    <property type="molecule type" value="Genomic_DNA"/>
</dbReference>
<protein>
    <submittedName>
        <fullName evidence="4">Uncharacterized protein</fullName>
    </submittedName>
</protein>
<evidence type="ECO:0000313" key="5">
    <source>
        <dbReference type="Proteomes" id="UP000224634"/>
    </source>
</evidence>
<evidence type="ECO:0000256" key="1">
    <source>
        <dbReference type="ARBA" id="ARBA00022737"/>
    </source>
</evidence>
<dbReference type="InterPro" id="IPR002110">
    <property type="entry name" value="Ankyrin_rpt"/>
</dbReference>
<dbReference type="InterPro" id="IPR050745">
    <property type="entry name" value="Multifunctional_regulatory"/>
</dbReference>
<name>A0A2B7YGN9_POLH7</name>
<keyword evidence="1" id="KW-0677">Repeat</keyword>
<keyword evidence="5" id="KW-1185">Reference proteome</keyword>
<dbReference type="Proteomes" id="UP000224634">
    <property type="component" value="Unassembled WGS sequence"/>
</dbReference>
<dbReference type="PROSITE" id="PS50088">
    <property type="entry name" value="ANK_REPEAT"/>
    <property type="match status" value="1"/>
</dbReference>
<keyword evidence="2 3" id="KW-0040">ANK repeat</keyword>
<dbReference type="STRING" id="1447883.A0A2B7YGN9"/>
<accession>A0A2B7YGN9</accession>
<evidence type="ECO:0000256" key="2">
    <source>
        <dbReference type="ARBA" id="ARBA00023043"/>
    </source>
</evidence>
<feature type="repeat" description="ANK" evidence="3">
    <location>
        <begin position="180"/>
        <end position="212"/>
    </location>
</feature>
<dbReference type="Gene3D" id="1.25.40.20">
    <property type="entry name" value="Ankyrin repeat-containing domain"/>
    <property type="match status" value="2"/>
</dbReference>
<dbReference type="PANTHER" id="PTHR24189:SF50">
    <property type="entry name" value="ANKYRIN REPEAT AND SOCS BOX PROTEIN 2"/>
    <property type="match status" value="1"/>
</dbReference>
<dbReference type="InterPro" id="IPR036770">
    <property type="entry name" value="Ankyrin_rpt-contain_sf"/>
</dbReference>
<sequence length="321" mass="35518">MPTITRYVQSYNTVPADSEVIICAEKNVVTGLQQLFSTGKASPHDCDQDDWSPLMTAAFFHTPEAYEFLLQQGANAQVYEINSQDDQGLLSMIWLEWIDGNSKGPGGRNSLEEGIAIRKRMTSLAIEQGCDPNMITLSRCESLLHHFLDEYVQLSSPRQLSGLVNYSIAIGCDLDSPDVFGKTPLLQAAEYCNRRAFNLIARKGADVTVVDDDGNNALHLLLRGCDWPIDDDDHECKGLCDALAESPSECSVSATNWDIWAEALARVGYTPFLVPEIPEFAYRGSSTWFVVSAGYRNGARLTTAATTALKEWKAHRTQLIQ</sequence>
<organism evidence="4 5">
    <name type="scientific">Polytolypa hystricis (strain UAMH7299)</name>
    <dbReference type="NCBI Taxonomy" id="1447883"/>
    <lineage>
        <taxon>Eukaryota</taxon>
        <taxon>Fungi</taxon>
        <taxon>Dikarya</taxon>
        <taxon>Ascomycota</taxon>
        <taxon>Pezizomycotina</taxon>
        <taxon>Eurotiomycetes</taxon>
        <taxon>Eurotiomycetidae</taxon>
        <taxon>Onygenales</taxon>
        <taxon>Onygenales incertae sedis</taxon>
        <taxon>Polytolypa</taxon>
    </lineage>
</organism>
<dbReference type="AlphaFoldDB" id="A0A2B7YGN9"/>
<evidence type="ECO:0000313" key="4">
    <source>
        <dbReference type="EMBL" id="PGH20052.1"/>
    </source>
</evidence>